<dbReference type="Pfam" id="PF00005">
    <property type="entry name" value="ABC_tran"/>
    <property type="match status" value="1"/>
</dbReference>
<evidence type="ECO:0000313" key="10">
    <source>
        <dbReference type="Proteomes" id="UP000095751"/>
    </source>
</evidence>
<feature type="region of interest" description="Disordered" evidence="6">
    <location>
        <begin position="1"/>
        <end position="59"/>
    </location>
</feature>
<dbReference type="InterPro" id="IPR050835">
    <property type="entry name" value="ABC_transporter_sub-D"/>
</dbReference>
<dbReference type="GO" id="GO:0016020">
    <property type="term" value="C:membrane"/>
    <property type="evidence" value="ECO:0007669"/>
    <property type="project" value="InterPro"/>
</dbReference>
<keyword evidence="5 7" id="KW-0472">Membrane</keyword>
<dbReference type="GO" id="GO:0016887">
    <property type="term" value="F:ATP hydrolysis activity"/>
    <property type="evidence" value="ECO:0007669"/>
    <property type="project" value="InterPro"/>
</dbReference>
<evidence type="ECO:0000256" key="3">
    <source>
        <dbReference type="ARBA" id="ARBA00022692"/>
    </source>
</evidence>
<dbReference type="AlphaFoldDB" id="A0A1E7FUB0"/>
<organism evidence="9 10">
    <name type="scientific">Fragilariopsis cylindrus CCMP1102</name>
    <dbReference type="NCBI Taxonomy" id="635003"/>
    <lineage>
        <taxon>Eukaryota</taxon>
        <taxon>Sar</taxon>
        <taxon>Stramenopiles</taxon>
        <taxon>Ochrophyta</taxon>
        <taxon>Bacillariophyta</taxon>
        <taxon>Bacillariophyceae</taxon>
        <taxon>Bacillariophycidae</taxon>
        <taxon>Bacillariales</taxon>
        <taxon>Bacillariaceae</taxon>
        <taxon>Fragilariopsis</taxon>
    </lineage>
</organism>
<name>A0A1E7FUB0_9STRA</name>
<feature type="compositionally biased region" description="Basic and acidic residues" evidence="6">
    <location>
        <begin position="259"/>
        <end position="271"/>
    </location>
</feature>
<keyword evidence="2" id="KW-0813">Transport</keyword>
<evidence type="ECO:0000256" key="7">
    <source>
        <dbReference type="SAM" id="Phobius"/>
    </source>
</evidence>
<accession>A0A1E7FUB0</accession>
<dbReference type="PANTHER" id="PTHR11384:SF59">
    <property type="entry name" value="LYSOSOMAL COBALAMIN TRANSPORTER ABCD4"/>
    <property type="match status" value="1"/>
</dbReference>
<dbReference type="OrthoDB" id="422637at2759"/>
<dbReference type="KEGG" id="fcy:FRACYDRAFT_231840"/>
<feature type="compositionally biased region" description="Low complexity" evidence="6">
    <location>
        <begin position="41"/>
        <end position="57"/>
    </location>
</feature>
<keyword evidence="4 7" id="KW-1133">Transmembrane helix</keyword>
<gene>
    <name evidence="9" type="ORF">FRACYDRAFT_231840</name>
</gene>
<comment type="similarity">
    <text evidence="1">Belongs to the ABC transporter superfamily. ABCD family. Peroxisomal fatty acyl CoA transporter (TC 3.A.1.203) subfamily.</text>
</comment>
<dbReference type="EMBL" id="KV784353">
    <property type="protein sequence ID" value="OEU21697.1"/>
    <property type="molecule type" value="Genomic_DNA"/>
</dbReference>
<dbReference type="SUPFAM" id="SSF52540">
    <property type="entry name" value="P-loop containing nucleoside triphosphate hydrolases"/>
    <property type="match status" value="1"/>
</dbReference>
<evidence type="ECO:0000313" key="9">
    <source>
        <dbReference type="EMBL" id="OEU21697.1"/>
    </source>
</evidence>
<dbReference type="InParanoid" id="A0A1E7FUB0"/>
<protein>
    <recommendedName>
        <fullName evidence="8">ABC transporter domain-containing protein</fullName>
    </recommendedName>
</protein>
<feature type="region of interest" description="Disordered" evidence="6">
    <location>
        <begin position="247"/>
        <end position="271"/>
    </location>
</feature>
<dbReference type="GO" id="GO:1904680">
    <property type="term" value="F:peptide transmembrane transporter activity"/>
    <property type="evidence" value="ECO:0007669"/>
    <property type="project" value="InterPro"/>
</dbReference>
<dbReference type="GO" id="GO:0015833">
    <property type="term" value="P:peptide transport"/>
    <property type="evidence" value="ECO:0007669"/>
    <property type="project" value="InterPro"/>
</dbReference>
<dbReference type="InterPro" id="IPR027417">
    <property type="entry name" value="P-loop_NTPase"/>
</dbReference>
<evidence type="ECO:0000256" key="2">
    <source>
        <dbReference type="ARBA" id="ARBA00022448"/>
    </source>
</evidence>
<dbReference type="PANTHER" id="PTHR11384">
    <property type="entry name" value="ATP-BINDING CASSETTE, SUB-FAMILY D MEMBER"/>
    <property type="match status" value="1"/>
</dbReference>
<feature type="compositionally biased region" description="Basic and acidic residues" evidence="6">
    <location>
        <begin position="1"/>
        <end position="15"/>
    </location>
</feature>
<keyword evidence="3 7" id="KW-0812">Transmembrane</keyword>
<evidence type="ECO:0000256" key="5">
    <source>
        <dbReference type="ARBA" id="ARBA00023136"/>
    </source>
</evidence>
<dbReference type="InterPro" id="IPR036640">
    <property type="entry name" value="ABC1_TM_sf"/>
</dbReference>
<evidence type="ECO:0000259" key="8">
    <source>
        <dbReference type="Pfam" id="PF00005"/>
    </source>
</evidence>
<dbReference type="Proteomes" id="UP000095751">
    <property type="component" value="Unassembled WGS sequence"/>
</dbReference>
<keyword evidence="10" id="KW-1185">Reference proteome</keyword>
<evidence type="ECO:0000256" key="4">
    <source>
        <dbReference type="ARBA" id="ARBA00022989"/>
    </source>
</evidence>
<dbReference type="InterPro" id="IPR003439">
    <property type="entry name" value="ABC_transporter-like_ATP-bd"/>
</dbReference>
<evidence type="ECO:0000256" key="6">
    <source>
        <dbReference type="SAM" id="MobiDB-lite"/>
    </source>
</evidence>
<feature type="domain" description="ABC transporter" evidence="8">
    <location>
        <begin position="344"/>
        <end position="448"/>
    </location>
</feature>
<dbReference type="GO" id="GO:0005524">
    <property type="term" value="F:ATP binding"/>
    <property type="evidence" value="ECO:0007669"/>
    <property type="project" value="InterPro"/>
</dbReference>
<dbReference type="SUPFAM" id="SSF90123">
    <property type="entry name" value="ABC transporter transmembrane region"/>
    <property type="match status" value="1"/>
</dbReference>
<sequence length="455" mass="50592">MTVNNRQDDVTDEKGSNSSSAWNHYIPFFDSTTGSDDIEKQQQSPTTQKQEQSSSSSVTPNIQQQWKTFWAMSVPYFRENSEGRCLFIGLIILMLLDSFARIFFSYLARDFWSALGDKDAEEFYFVMKEFLIALLCLAPINGYEVKRRFSNVVSVFYDLIGTQRNLEFFTTNYNYLTWILPVVVIAPQYMAGNVELGVVQQAAAAFGHILDDLSLIINQFEELSEFSASIGRLHQFVRAVRDADPDRDEYSPLMGPPPDDAHHGSSEKDGIFKKTSTPAAAAADGEEIIHNNDGGICLRQLAPLLSAAADPISSPSSAVPSTAAALSIRNLCLSTPDQNRTLIHSLDLELKWGQQLLIVGQSGIGKSSLLRAIAGLWTSGSGIIERANTSDVYFLPQKPYCPIGTLRDQLLYPFRKTVEEDEGDEKESTRITDERLLQILGDVDLSNLATRSGER</sequence>
<evidence type="ECO:0000256" key="1">
    <source>
        <dbReference type="ARBA" id="ARBA00008575"/>
    </source>
</evidence>
<feature type="transmembrane region" description="Helical" evidence="7">
    <location>
        <begin position="85"/>
        <end position="103"/>
    </location>
</feature>
<dbReference type="Pfam" id="PF05992">
    <property type="entry name" value="SbmA_BacA"/>
    <property type="match status" value="1"/>
</dbReference>
<dbReference type="Gene3D" id="3.40.50.300">
    <property type="entry name" value="P-loop containing nucleotide triphosphate hydrolases"/>
    <property type="match status" value="1"/>
</dbReference>
<feature type="transmembrane region" description="Helical" evidence="7">
    <location>
        <begin position="123"/>
        <end position="140"/>
    </location>
</feature>
<proteinExistence type="inferred from homology"/>
<reference evidence="9 10" key="1">
    <citation type="submission" date="2016-09" db="EMBL/GenBank/DDBJ databases">
        <title>Extensive genetic diversity and differential bi-allelic expression allows diatom success in the polar Southern Ocean.</title>
        <authorList>
            <consortium name="DOE Joint Genome Institute"/>
            <person name="Mock T."/>
            <person name="Otillar R.P."/>
            <person name="Strauss J."/>
            <person name="Dupont C."/>
            <person name="Frickenhaus S."/>
            <person name="Maumus F."/>
            <person name="Mcmullan M."/>
            <person name="Sanges R."/>
            <person name="Schmutz J."/>
            <person name="Toseland A."/>
            <person name="Valas R."/>
            <person name="Veluchamy A."/>
            <person name="Ward B.J."/>
            <person name="Allen A."/>
            <person name="Barry K."/>
            <person name="Falciatore A."/>
            <person name="Ferrante M."/>
            <person name="Fortunato A.E."/>
            <person name="Gloeckner G."/>
            <person name="Gruber A."/>
            <person name="Hipkin R."/>
            <person name="Janech M."/>
            <person name="Kroth P."/>
            <person name="Leese F."/>
            <person name="Lindquist E."/>
            <person name="Lyon B.R."/>
            <person name="Martin J."/>
            <person name="Mayer C."/>
            <person name="Parker M."/>
            <person name="Quesneville H."/>
            <person name="Raymond J."/>
            <person name="Uhlig C."/>
            <person name="Valentin K.U."/>
            <person name="Worden A.Z."/>
            <person name="Armbrust E.V."/>
            <person name="Bowler C."/>
            <person name="Green B."/>
            <person name="Moulton V."/>
            <person name="Van Oosterhout C."/>
            <person name="Grigoriev I."/>
        </authorList>
    </citation>
    <scope>NUCLEOTIDE SEQUENCE [LARGE SCALE GENOMIC DNA]</scope>
    <source>
        <strain evidence="9 10">CCMP1102</strain>
    </source>
</reference>
<dbReference type="InterPro" id="IPR009248">
    <property type="entry name" value="SbmA_BacA"/>
</dbReference>